<comment type="caution">
    <text evidence="2">The sequence shown here is derived from an EMBL/GenBank/DDBJ whole genome shotgun (WGS) entry which is preliminary data.</text>
</comment>
<keyword evidence="1" id="KW-1133">Transmembrane helix</keyword>
<evidence type="ECO:0000256" key="1">
    <source>
        <dbReference type="SAM" id="Phobius"/>
    </source>
</evidence>
<evidence type="ECO:0000313" key="2">
    <source>
        <dbReference type="EMBL" id="KKL63386.1"/>
    </source>
</evidence>
<name>A0A0F9EB14_9ZZZZ</name>
<keyword evidence="1" id="KW-0472">Membrane</keyword>
<dbReference type="AlphaFoldDB" id="A0A0F9EB14"/>
<proteinExistence type="predicted"/>
<feature type="transmembrane region" description="Helical" evidence="1">
    <location>
        <begin position="6"/>
        <end position="25"/>
    </location>
</feature>
<keyword evidence="1" id="KW-0812">Transmembrane</keyword>
<organism evidence="2">
    <name type="scientific">marine sediment metagenome</name>
    <dbReference type="NCBI Taxonomy" id="412755"/>
    <lineage>
        <taxon>unclassified sequences</taxon>
        <taxon>metagenomes</taxon>
        <taxon>ecological metagenomes</taxon>
    </lineage>
</organism>
<gene>
    <name evidence="2" type="ORF">LCGC14_2175640</name>
</gene>
<reference evidence="2" key="1">
    <citation type="journal article" date="2015" name="Nature">
        <title>Complex archaea that bridge the gap between prokaryotes and eukaryotes.</title>
        <authorList>
            <person name="Spang A."/>
            <person name="Saw J.H."/>
            <person name="Jorgensen S.L."/>
            <person name="Zaremba-Niedzwiedzka K."/>
            <person name="Martijn J."/>
            <person name="Lind A.E."/>
            <person name="van Eijk R."/>
            <person name="Schleper C."/>
            <person name="Guy L."/>
            <person name="Ettema T.J."/>
        </authorList>
    </citation>
    <scope>NUCLEOTIDE SEQUENCE</scope>
</reference>
<protein>
    <submittedName>
        <fullName evidence="2">Uncharacterized protein</fullName>
    </submittedName>
</protein>
<accession>A0A0F9EB14</accession>
<sequence>MKNINSLIIIIALSISFLVNSILLVSEGTRRTAEELKIINQIELQKEESRHNQLLSDARICAESGGRPRIGKDWTDCKKF</sequence>
<dbReference type="EMBL" id="LAZR01028189">
    <property type="protein sequence ID" value="KKL63386.1"/>
    <property type="molecule type" value="Genomic_DNA"/>
</dbReference>